<dbReference type="Proteomes" id="UP000077786">
    <property type="component" value="Unassembled WGS sequence"/>
</dbReference>
<organism evidence="6 7">
    <name type="scientific">Gluconobacter cerinus</name>
    <dbReference type="NCBI Taxonomy" id="38307"/>
    <lineage>
        <taxon>Bacteria</taxon>
        <taxon>Pseudomonadati</taxon>
        <taxon>Pseudomonadota</taxon>
        <taxon>Alphaproteobacteria</taxon>
        <taxon>Acetobacterales</taxon>
        <taxon>Acetobacteraceae</taxon>
        <taxon>Gluconobacter</taxon>
    </lineage>
</organism>
<accession>A0A1B6VGK0</accession>
<feature type="domain" description="HTH lysR-type" evidence="5">
    <location>
        <begin position="1"/>
        <end position="59"/>
    </location>
</feature>
<dbReference type="GO" id="GO:0010628">
    <property type="term" value="P:positive regulation of gene expression"/>
    <property type="evidence" value="ECO:0007669"/>
    <property type="project" value="TreeGrafter"/>
</dbReference>
<dbReference type="GO" id="GO:0043565">
    <property type="term" value="F:sequence-specific DNA binding"/>
    <property type="evidence" value="ECO:0007669"/>
    <property type="project" value="TreeGrafter"/>
</dbReference>
<dbReference type="GO" id="GO:0003700">
    <property type="term" value="F:DNA-binding transcription factor activity"/>
    <property type="evidence" value="ECO:0007669"/>
    <property type="project" value="InterPro"/>
</dbReference>
<evidence type="ECO:0000256" key="4">
    <source>
        <dbReference type="ARBA" id="ARBA00023163"/>
    </source>
</evidence>
<dbReference type="Pfam" id="PF00126">
    <property type="entry name" value="HTH_1"/>
    <property type="match status" value="1"/>
</dbReference>
<dbReference type="PROSITE" id="PS50931">
    <property type="entry name" value="HTH_LYSR"/>
    <property type="match status" value="1"/>
</dbReference>
<dbReference type="InterPro" id="IPR005119">
    <property type="entry name" value="LysR_subst-bd"/>
</dbReference>
<keyword evidence="4" id="KW-0804">Transcription</keyword>
<dbReference type="InterPro" id="IPR036388">
    <property type="entry name" value="WH-like_DNA-bd_sf"/>
</dbReference>
<dbReference type="RefSeq" id="WP_023942176.1">
    <property type="nucleotide sequence ID" value="NZ_LUTU01000017.1"/>
</dbReference>
<sequence>MITGRQIEAFHAVFSIGSMTGAARHLGRTQSAVSRLIMELEKALCFTLFERNGTRLHATQEARLLYDEVKRSFIGLKNIEEKARQIAAGGNHRRITCGATSALSGGLVPRAISGLMQCSSDISMSFKGMPADDVVRSVTDGSVDVGLATLPIDDTNLHIHWIGEASCVAVLHEDHPLAQSDSLSLRQLHTQQVLTVGNPFRLRRTIDAALQASGNSSFTRIETNTSLNAVMSAREELGVAIVEPVTAYGIPIGGTVVRPIVEHIPWAWSVLTPAFSAADSGILRFIEQIEITARALLPDFIRHPPEALEKLHTRLFQTEPGAPDAKRN</sequence>
<evidence type="ECO:0000256" key="1">
    <source>
        <dbReference type="ARBA" id="ARBA00009437"/>
    </source>
</evidence>
<dbReference type="OrthoDB" id="8479870at2"/>
<evidence type="ECO:0000256" key="2">
    <source>
        <dbReference type="ARBA" id="ARBA00023015"/>
    </source>
</evidence>
<name>A0A1B6VGK0_9PROT</name>
<evidence type="ECO:0000256" key="3">
    <source>
        <dbReference type="ARBA" id="ARBA00023125"/>
    </source>
</evidence>
<dbReference type="Gene3D" id="3.40.190.290">
    <property type="match status" value="1"/>
</dbReference>
<evidence type="ECO:0000313" key="6">
    <source>
        <dbReference type="EMBL" id="OAJ66320.1"/>
    </source>
</evidence>
<dbReference type="PATRIC" id="fig|38307.3.peg.3137"/>
<proteinExistence type="inferred from homology"/>
<reference evidence="6 7" key="1">
    <citation type="submission" date="2016-03" db="EMBL/GenBank/DDBJ databases">
        <title>Draft genome sequence of Gluconobacter cerinus strain CECT 9110.</title>
        <authorList>
            <person name="Sainz F."/>
            <person name="Mas A."/>
            <person name="Torija M.J."/>
        </authorList>
    </citation>
    <scope>NUCLEOTIDE SEQUENCE [LARGE SCALE GENOMIC DNA]</scope>
    <source>
        <strain evidence="6 7">CECT 9110</strain>
    </source>
</reference>
<evidence type="ECO:0000259" key="5">
    <source>
        <dbReference type="PROSITE" id="PS50931"/>
    </source>
</evidence>
<dbReference type="AlphaFoldDB" id="A0A1B6VGK0"/>
<dbReference type="SUPFAM" id="SSF53850">
    <property type="entry name" value="Periplasmic binding protein-like II"/>
    <property type="match status" value="1"/>
</dbReference>
<dbReference type="PANTHER" id="PTHR30427:SF1">
    <property type="entry name" value="TRANSCRIPTIONAL ACTIVATOR PROTEIN LYSR"/>
    <property type="match status" value="1"/>
</dbReference>
<dbReference type="InterPro" id="IPR000847">
    <property type="entry name" value="LysR_HTH_N"/>
</dbReference>
<comment type="similarity">
    <text evidence="1">Belongs to the LysR transcriptional regulatory family.</text>
</comment>
<comment type="caution">
    <text evidence="6">The sequence shown here is derived from an EMBL/GenBank/DDBJ whole genome shotgun (WGS) entry which is preliminary data.</text>
</comment>
<dbReference type="InterPro" id="IPR036390">
    <property type="entry name" value="WH_DNA-bd_sf"/>
</dbReference>
<dbReference type="PANTHER" id="PTHR30427">
    <property type="entry name" value="TRANSCRIPTIONAL ACTIVATOR PROTEIN LYSR"/>
    <property type="match status" value="1"/>
</dbReference>
<keyword evidence="3" id="KW-0238">DNA-binding</keyword>
<gene>
    <name evidence="6" type="ORF">A0123_02997</name>
</gene>
<keyword evidence="2" id="KW-0805">Transcription regulation</keyword>
<protein>
    <submittedName>
        <fullName evidence="6">LysR family transcriptional regulator</fullName>
    </submittedName>
</protein>
<dbReference type="Pfam" id="PF03466">
    <property type="entry name" value="LysR_substrate"/>
    <property type="match status" value="1"/>
</dbReference>
<evidence type="ECO:0000313" key="7">
    <source>
        <dbReference type="Proteomes" id="UP000077786"/>
    </source>
</evidence>
<dbReference type="SUPFAM" id="SSF46785">
    <property type="entry name" value="Winged helix' DNA-binding domain"/>
    <property type="match status" value="1"/>
</dbReference>
<dbReference type="Gene3D" id="1.10.10.10">
    <property type="entry name" value="Winged helix-like DNA-binding domain superfamily/Winged helix DNA-binding domain"/>
    <property type="match status" value="1"/>
</dbReference>
<dbReference type="EMBL" id="LUTU01000017">
    <property type="protein sequence ID" value="OAJ66320.1"/>
    <property type="molecule type" value="Genomic_DNA"/>
</dbReference>